<evidence type="ECO:0000313" key="3">
    <source>
        <dbReference type="Proteomes" id="UP001553843"/>
    </source>
</evidence>
<protein>
    <submittedName>
        <fullName evidence="2">Uncharacterized protein</fullName>
    </submittedName>
</protein>
<sequence>MHDTSEQPGLRRAMVQLLIVLLALYLVWFVISYLTGGSLGASLTAPLMLLAPGAGIAVIRYKQFKQR</sequence>
<accession>A0ABV3M769</accession>
<comment type="caution">
    <text evidence="2">The sequence shown here is derived from an EMBL/GenBank/DDBJ whole genome shotgun (WGS) entry which is preliminary data.</text>
</comment>
<keyword evidence="1" id="KW-1133">Transmembrane helix</keyword>
<proteinExistence type="predicted"/>
<reference evidence="2 3" key="1">
    <citation type="submission" date="2024-06" db="EMBL/GenBank/DDBJ databases">
        <title>The Natural Products Discovery Center: Release of the First 8490 Sequenced Strains for Exploring Actinobacteria Biosynthetic Diversity.</title>
        <authorList>
            <person name="Kalkreuter E."/>
            <person name="Kautsar S.A."/>
            <person name="Yang D."/>
            <person name="Bader C.D."/>
            <person name="Teijaro C.N."/>
            <person name="Fluegel L."/>
            <person name="Davis C.M."/>
            <person name="Simpson J.R."/>
            <person name="Lauterbach L."/>
            <person name="Steele A.D."/>
            <person name="Gui C."/>
            <person name="Meng S."/>
            <person name="Li G."/>
            <person name="Viehrig K."/>
            <person name="Ye F."/>
            <person name="Su P."/>
            <person name="Kiefer A.F."/>
            <person name="Nichols A."/>
            <person name="Cepeda A.J."/>
            <person name="Yan W."/>
            <person name="Fan B."/>
            <person name="Jiang Y."/>
            <person name="Adhikari A."/>
            <person name="Zheng C.-J."/>
            <person name="Schuster L."/>
            <person name="Cowan T.M."/>
            <person name="Smanski M.J."/>
            <person name="Chevrette M.G."/>
            <person name="De Carvalho L.P.S."/>
            <person name="Shen B."/>
        </authorList>
    </citation>
    <scope>NUCLEOTIDE SEQUENCE [LARGE SCALE GENOMIC DNA]</scope>
    <source>
        <strain evidence="2 3">NPDC047833</strain>
    </source>
</reference>
<evidence type="ECO:0000256" key="1">
    <source>
        <dbReference type="SAM" id="Phobius"/>
    </source>
</evidence>
<dbReference type="EMBL" id="JBEYRS010000027">
    <property type="protein sequence ID" value="MEW2367548.1"/>
    <property type="molecule type" value="Genomic_DNA"/>
</dbReference>
<name>A0ABV3M769_9ACTN</name>
<keyword evidence="1" id="KW-0812">Transmembrane</keyword>
<feature type="transmembrane region" description="Helical" evidence="1">
    <location>
        <begin position="43"/>
        <end position="61"/>
    </location>
</feature>
<organism evidence="2 3">
    <name type="scientific">Streptomyces huasconensis</name>
    <dbReference type="NCBI Taxonomy" id="1854574"/>
    <lineage>
        <taxon>Bacteria</taxon>
        <taxon>Bacillati</taxon>
        <taxon>Actinomycetota</taxon>
        <taxon>Actinomycetes</taxon>
        <taxon>Kitasatosporales</taxon>
        <taxon>Streptomycetaceae</taxon>
        <taxon>Streptomyces</taxon>
    </lineage>
</organism>
<evidence type="ECO:0000313" key="2">
    <source>
        <dbReference type="EMBL" id="MEW2367548.1"/>
    </source>
</evidence>
<keyword evidence="3" id="KW-1185">Reference proteome</keyword>
<gene>
    <name evidence="2" type="ORF">AB0887_37180</name>
</gene>
<dbReference type="RefSeq" id="WP_359783617.1">
    <property type="nucleotide sequence ID" value="NZ_JBEYRR010000016.1"/>
</dbReference>
<dbReference type="Proteomes" id="UP001553843">
    <property type="component" value="Unassembled WGS sequence"/>
</dbReference>
<feature type="transmembrane region" description="Helical" evidence="1">
    <location>
        <begin position="12"/>
        <end position="31"/>
    </location>
</feature>
<keyword evidence="1" id="KW-0472">Membrane</keyword>